<dbReference type="Proteomes" id="UP000009096">
    <property type="component" value="Chromosome 11"/>
</dbReference>
<accession>W7MVD6</accession>
<keyword evidence="2" id="KW-1185">Reference proteome</keyword>
<dbReference type="EMBL" id="CM000588">
    <property type="protein sequence ID" value="EWG51774.1"/>
    <property type="molecule type" value="Genomic_DNA"/>
</dbReference>
<proteinExistence type="predicted"/>
<dbReference type="KEGG" id="fvr:FVEG_16851"/>
<reference evidence="1 2" key="1">
    <citation type="journal article" date="2010" name="Nature">
        <title>Comparative genomics reveals mobile pathogenicity chromosomes in Fusarium.</title>
        <authorList>
            <person name="Ma L.J."/>
            <person name="van der Does H.C."/>
            <person name="Borkovich K.A."/>
            <person name="Coleman J.J."/>
            <person name="Daboussi M.J."/>
            <person name="Di Pietro A."/>
            <person name="Dufresne M."/>
            <person name="Freitag M."/>
            <person name="Grabherr M."/>
            <person name="Henrissat B."/>
            <person name="Houterman P.M."/>
            <person name="Kang S."/>
            <person name="Shim W.B."/>
            <person name="Woloshuk C."/>
            <person name="Xie X."/>
            <person name="Xu J.R."/>
            <person name="Antoniw J."/>
            <person name="Baker S.E."/>
            <person name="Bluhm B.H."/>
            <person name="Breakspear A."/>
            <person name="Brown D.W."/>
            <person name="Butchko R.A."/>
            <person name="Chapman S."/>
            <person name="Coulson R."/>
            <person name="Coutinho P.M."/>
            <person name="Danchin E.G."/>
            <person name="Diener A."/>
            <person name="Gale L.R."/>
            <person name="Gardiner D.M."/>
            <person name="Goff S."/>
            <person name="Hammond-Kosack K.E."/>
            <person name="Hilburn K."/>
            <person name="Hua-Van A."/>
            <person name="Jonkers W."/>
            <person name="Kazan K."/>
            <person name="Kodira C.D."/>
            <person name="Koehrsen M."/>
            <person name="Kumar L."/>
            <person name="Lee Y.H."/>
            <person name="Li L."/>
            <person name="Manners J.M."/>
            <person name="Miranda-Saavedra D."/>
            <person name="Mukherjee M."/>
            <person name="Park G."/>
            <person name="Park J."/>
            <person name="Park S.Y."/>
            <person name="Proctor R.H."/>
            <person name="Regev A."/>
            <person name="Ruiz-Roldan M.C."/>
            <person name="Sain D."/>
            <person name="Sakthikumar S."/>
            <person name="Sykes S."/>
            <person name="Schwartz D.C."/>
            <person name="Turgeon B.G."/>
            <person name="Wapinski I."/>
            <person name="Yoder O."/>
            <person name="Young S."/>
            <person name="Zeng Q."/>
            <person name="Zhou S."/>
            <person name="Galagan J."/>
            <person name="Cuomo C.A."/>
            <person name="Kistler H.C."/>
            <person name="Rep M."/>
        </authorList>
    </citation>
    <scope>NUCLEOTIDE SEQUENCE [LARGE SCALE GENOMIC DNA]</scope>
    <source>
        <strain evidence="2">M3125 / FGSC 7600</strain>
    </source>
</reference>
<evidence type="ECO:0000313" key="1">
    <source>
        <dbReference type="EMBL" id="EWG51774.1"/>
    </source>
</evidence>
<dbReference type="VEuPathDB" id="FungiDB:FVEG_16851"/>
<name>W7MVD6_GIBM7</name>
<evidence type="ECO:0000313" key="2">
    <source>
        <dbReference type="Proteomes" id="UP000009096"/>
    </source>
</evidence>
<organism evidence="1 2">
    <name type="scientific">Gibberella moniliformis (strain M3125 / FGSC 7600)</name>
    <name type="common">Maize ear and stalk rot fungus</name>
    <name type="synonym">Fusarium verticillioides</name>
    <dbReference type="NCBI Taxonomy" id="334819"/>
    <lineage>
        <taxon>Eukaryota</taxon>
        <taxon>Fungi</taxon>
        <taxon>Dikarya</taxon>
        <taxon>Ascomycota</taxon>
        <taxon>Pezizomycotina</taxon>
        <taxon>Sordariomycetes</taxon>
        <taxon>Hypocreomycetidae</taxon>
        <taxon>Hypocreales</taxon>
        <taxon>Nectriaceae</taxon>
        <taxon>Fusarium</taxon>
        <taxon>Fusarium fujikuroi species complex</taxon>
    </lineage>
</organism>
<sequence length="110" mass="13136">MGQPKYRQMTAQFKGKDGVELKREPKDDPLVYRYDSNGIQQVDLERRLLTYTLFVEFTDPRKAIRKLWRVLDKMKVFDQWEAYQVYGVRLKDNGRCDYFEAPAPPTMSYS</sequence>
<dbReference type="EMBL" id="DS022256">
    <property type="protein sequence ID" value="EWG51774.1"/>
    <property type="molecule type" value="Genomic_DNA"/>
</dbReference>
<dbReference type="OrthoDB" id="5018013at2759"/>
<gene>
    <name evidence="1" type="ORF">FVEG_16851</name>
</gene>
<dbReference type="RefSeq" id="XP_018757965.1">
    <property type="nucleotide sequence ID" value="XM_018906090.1"/>
</dbReference>
<protein>
    <submittedName>
        <fullName evidence="1">Uncharacterized protein</fullName>
    </submittedName>
</protein>
<dbReference type="GeneID" id="30073727"/>
<dbReference type="AlphaFoldDB" id="W7MVD6"/>